<dbReference type="Gene3D" id="2.40.50.1020">
    <property type="entry name" value="LytTr DNA-binding domain"/>
    <property type="match status" value="1"/>
</dbReference>
<reference evidence="4 5" key="1">
    <citation type="submission" date="2023-09" db="EMBL/GenBank/DDBJ databases">
        <authorList>
            <person name="Rey-Velasco X."/>
        </authorList>
    </citation>
    <scope>NUCLEOTIDE SEQUENCE [LARGE SCALE GENOMIC DNA]</scope>
    <source>
        <strain evidence="4 5">W409</strain>
    </source>
</reference>
<dbReference type="InterPro" id="IPR046947">
    <property type="entry name" value="LytR-like"/>
</dbReference>
<dbReference type="RefSeq" id="WP_311362224.1">
    <property type="nucleotide sequence ID" value="NZ_JAVRIE010000005.1"/>
</dbReference>
<feature type="transmembrane region" description="Helical" evidence="2">
    <location>
        <begin position="147"/>
        <end position="164"/>
    </location>
</feature>
<dbReference type="PANTHER" id="PTHR37299">
    <property type="entry name" value="TRANSCRIPTIONAL REGULATOR-RELATED"/>
    <property type="match status" value="1"/>
</dbReference>
<feature type="transmembrane region" description="Helical" evidence="2">
    <location>
        <begin position="21"/>
        <end position="42"/>
    </location>
</feature>
<dbReference type="Proteomes" id="UP001249020">
    <property type="component" value="Unassembled WGS sequence"/>
</dbReference>
<keyword evidence="1" id="KW-0902">Two-component regulatory system</keyword>
<keyword evidence="2" id="KW-0472">Membrane</keyword>
<dbReference type="PANTHER" id="PTHR37299:SF1">
    <property type="entry name" value="STAGE 0 SPORULATION PROTEIN A HOMOLOG"/>
    <property type="match status" value="1"/>
</dbReference>
<feature type="domain" description="HTH LytTR-type" evidence="3">
    <location>
        <begin position="188"/>
        <end position="291"/>
    </location>
</feature>
<dbReference type="AlphaFoldDB" id="A0AAW8R4U9"/>
<dbReference type="InterPro" id="IPR007492">
    <property type="entry name" value="LytTR_DNA-bd_dom"/>
</dbReference>
<proteinExistence type="predicted"/>
<evidence type="ECO:0000259" key="3">
    <source>
        <dbReference type="PROSITE" id="PS50930"/>
    </source>
</evidence>
<organism evidence="4 5">
    <name type="scientific">Brumicola blandensis</name>
    <dbReference type="NCBI Taxonomy" id="3075611"/>
    <lineage>
        <taxon>Bacteria</taxon>
        <taxon>Pseudomonadati</taxon>
        <taxon>Pseudomonadota</taxon>
        <taxon>Gammaproteobacteria</taxon>
        <taxon>Alteromonadales</taxon>
        <taxon>Alteromonadaceae</taxon>
        <taxon>Brumicola</taxon>
    </lineage>
</organism>
<evidence type="ECO:0000256" key="2">
    <source>
        <dbReference type="SAM" id="Phobius"/>
    </source>
</evidence>
<evidence type="ECO:0000313" key="4">
    <source>
        <dbReference type="EMBL" id="MDT0583454.1"/>
    </source>
</evidence>
<sequence length="291" mass="33908">MNEISRDTKVSLFTQFDKRPRVYLLCLLALYFLINNTINATSVWMEASRDDAVPEFSLWEPFAWEITSALSTLLLIPILVWWFKLVPLSLTHFKRFLVLHLGATVIYSALHVGLMVLFREIIYMGMGGNYDFGDIASEFFYEYRKDAWGYFFFMGLYYAYRFIYSRLKGEASFINDQEQSKPDSPEHFLVRKLDKEFLVKVVDIDYLESAGNYVNLHAAGRIYPLRSTLSGLIPRMAERGFMQIHRSFAVNINKVQSIESMSSGDGKVYIDESTSLPLSRRYKDKFKQQLK</sequence>
<dbReference type="SMART" id="SM00850">
    <property type="entry name" value="LytTR"/>
    <property type="match status" value="1"/>
</dbReference>
<dbReference type="GO" id="GO:0003677">
    <property type="term" value="F:DNA binding"/>
    <property type="evidence" value="ECO:0007669"/>
    <property type="project" value="UniProtKB-KW"/>
</dbReference>
<feature type="transmembrane region" description="Helical" evidence="2">
    <location>
        <begin position="62"/>
        <end position="84"/>
    </location>
</feature>
<keyword evidence="2" id="KW-0812">Transmembrane</keyword>
<feature type="transmembrane region" description="Helical" evidence="2">
    <location>
        <begin position="96"/>
        <end position="118"/>
    </location>
</feature>
<gene>
    <name evidence="4" type="ORF">RM544_12975</name>
</gene>
<accession>A0AAW8R4U9</accession>
<dbReference type="Pfam" id="PF04397">
    <property type="entry name" value="LytTR"/>
    <property type="match status" value="1"/>
</dbReference>
<dbReference type="PIRSF" id="PIRSF031767">
    <property type="entry name" value="MHYE_LytTR"/>
    <property type="match status" value="1"/>
</dbReference>
<comment type="caution">
    <text evidence="4">The sequence shown here is derived from an EMBL/GenBank/DDBJ whole genome shotgun (WGS) entry which is preliminary data.</text>
</comment>
<dbReference type="EMBL" id="JAVRIE010000005">
    <property type="protein sequence ID" value="MDT0583454.1"/>
    <property type="molecule type" value="Genomic_DNA"/>
</dbReference>
<keyword evidence="4" id="KW-0238">DNA-binding</keyword>
<name>A0AAW8R4U9_9ALTE</name>
<protein>
    <submittedName>
        <fullName evidence="4">LytTR family DNA-binding domain-containing protein</fullName>
    </submittedName>
</protein>
<keyword evidence="2" id="KW-1133">Transmembrane helix</keyword>
<dbReference type="InterPro" id="IPR012379">
    <property type="entry name" value="LytTR_MHYE"/>
</dbReference>
<dbReference type="PROSITE" id="PS50930">
    <property type="entry name" value="HTH_LYTTR"/>
    <property type="match status" value="1"/>
</dbReference>
<evidence type="ECO:0000256" key="1">
    <source>
        <dbReference type="ARBA" id="ARBA00023012"/>
    </source>
</evidence>
<dbReference type="GO" id="GO:0000156">
    <property type="term" value="F:phosphorelay response regulator activity"/>
    <property type="evidence" value="ECO:0007669"/>
    <property type="project" value="InterPro"/>
</dbReference>
<keyword evidence="5" id="KW-1185">Reference proteome</keyword>
<evidence type="ECO:0000313" key="5">
    <source>
        <dbReference type="Proteomes" id="UP001249020"/>
    </source>
</evidence>